<proteinExistence type="predicted"/>
<comment type="caution">
    <text evidence="2">The sequence shown here is derived from an EMBL/GenBank/DDBJ whole genome shotgun (WGS) entry which is preliminary data.</text>
</comment>
<keyword evidence="1" id="KW-1133">Transmembrane helix</keyword>
<dbReference type="OrthoDB" id="300469at2759"/>
<protein>
    <recommendedName>
        <fullName evidence="4">Transmembrane protein</fullName>
    </recommendedName>
</protein>
<dbReference type="AlphaFoldDB" id="A0A8S1U028"/>
<dbReference type="Proteomes" id="UP000683925">
    <property type="component" value="Unassembled WGS sequence"/>
</dbReference>
<evidence type="ECO:0000313" key="2">
    <source>
        <dbReference type="EMBL" id="CAD8157077.1"/>
    </source>
</evidence>
<keyword evidence="1" id="KW-0812">Transmembrane</keyword>
<evidence type="ECO:0008006" key="4">
    <source>
        <dbReference type="Google" id="ProtNLM"/>
    </source>
</evidence>
<feature type="transmembrane region" description="Helical" evidence="1">
    <location>
        <begin position="120"/>
        <end position="143"/>
    </location>
</feature>
<accession>A0A8S1U028</accession>
<feature type="transmembrane region" description="Helical" evidence="1">
    <location>
        <begin position="155"/>
        <end position="176"/>
    </location>
</feature>
<gene>
    <name evidence="2" type="ORF">POCTA_138.1.T0330122</name>
</gene>
<name>A0A8S1U028_PAROT</name>
<dbReference type="EMBL" id="CAJJDP010000033">
    <property type="protein sequence ID" value="CAD8157077.1"/>
    <property type="molecule type" value="Genomic_DNA"/>
</dbReference>
<evidence type="ECO:0000256" key="1">
    <source>
        <dbReference type="SAM" id="Phobius"/>
    </source>
</evidence>
<evidence type="ECO:0000313" key="3">
    <source>
        <dbReference type="Proteomes" id="UP000683925"/>
    </source>
</evidence>
<organism evidence="2 3">
    <name type="scientific">Paramecium octaurelia</name>
    <dbReference type="NCBI Taxonomy" id="43137"/>
    <lineage>
        <taxon>Eukaryota</taxon>
        <taxon>Sar</taxon>
        <taxon>Alveolata</taxon>
        <taxon>Ciliophora</taxon>
        <taxon>Intramacronucleata</taxon>
        <taxon>Oligohymenophorea</taxon>
        <taxon>Peniculida</taxon>
        <taxon>Parameciidae</taxon>
        <taxon>Paramecium</taxon>
    </lineage>
</organism>
<keyword evidence="1" id="KW-0472">Membrane</keyword>
<feature type="transmembrane region" description="Helical" evidence="1">
    <location>
        <begin position="59"/>
        <end position="77"/>
    </location>
</feature>
<sequence length="480" mass="57792">MNKFLLTFKDSKIEKDYQENKLNTLQKPIFYWLLVMSFTLNLLKVILDYTYYTVNNQSWMNVGFVILVILELFLACYKKQYIKYALIISNLSAGLLQINFDESNTFPQEYYSYGSYYAMLSVVVYFMTDFPYSVFQVFIHLSMKIFFTTIKSHRIDMLGIILGLITNVFLVLTLYICDWNSRRQFLLNLREVRWEESLPFIIKKPFYLFTYKDKNMSFQVNRAYNQDFFPYYNQEDCCGCNFRQFLRKCKVENNNLEIYLFDKRNEKLDFDLVYQNKTHKFDIRVCAIGLDQINYLIILEKLKLLTTSYIPKQTNLRQKIFQIKKTQIKYQHQKHFLLGVFSMFLYNNKEITSINLVDVLQKFSSRYFIISKSKIHIVYSDRSIYQLITYKHQLIIYLIQLFDCLINNQADPHSGIKLLLNQGLYAIRLKIYLTNRLKFQEQYKDNFFIQEIERNILSEEIDERLEISFLKKVRSAETSI</sequence>
<reference evidence="2" key="1">
    <citation type="submission" date="2021-01" db="EMBL/GenBank/DDBJ databases">
        <authorList>
            <consortium name="Genoscope - CEA"/>
            <person name="William W."/>
        </authorList>
    </citation>
    <scope>NUCLEOTIDE SEQUENCE</scope>
</reference>
<keyword evidence="3" id="KW-1185">Reference proteome</keyword>
<feature type="transmembrane region" description="Helical" evidence="1">
    <location>
        <begin position="29"/>
        <end position="47"/>
    </location>
</feature>
<feature type="transmembrane region" description="Helical" evidence="1">
    <location>
        <begin position="84"/>
        <end position="100"/>
    </location>
</feature>